<gene>
    <name evidence="2" type="ORF">MYP_270</name>
</gene>
<dbReference type="eggNOG" id="ENOG5032QUE">
    <property type="taxonomic scope" value="Bacteria"/>
</dbReference>
<feature type="transmembrane region" description="Helical" evidence="1">
    <location>
        <begin position="360"/>
        <end position="380"/>
    </location>
</feature>
<evidence type="ECO:0000313" key="2">
    <source>
        <dbReference type="EMBL" id="GAL83044.1"/>
    </source>
</evidence>
<protein>
    <recommendedName>
        <fullName evidence="4">Glycosyltransferase RgtA/B/C/D-like domain-containing protein</fullName>
    </recommendedName>
</protein>
<feature type="transmembrane region" description="Helical" evidence="1">
    <location>
        <begin position="392"/>
        <end position="408"/>
    </location>
</feature>
<feature type="transmembrane region" description="Helical" evidence="1">
    <location>
        <begin position="6"/>
        <end position="21"/>
    </location>
</feature>
<reference evidence="2 3" key="1">
    <citation type="submission" date="2014-09" db="EMBL/GenBank/DDBJ databases">
        <title>Sporocytophaga myxococcoides PG-01 genome sequencing.</title>
        <authorList>
            <person name="Liu L."/>
            <person name="Gao P.J."/>
            <person name="Chen G.J."/>
            <person name="Wang L.S."/>
        </authorList>
    </citation>
    <scope>NUCLEOTIDE SEQUENCE [LARGE SCALE GENOMIC DNA]</scope>
    <source>
        <strain evidence="2 3">PG-01</strain>
    </source>
</reference>
<accession>A0A098L9I1</accession>
<evidence type="ECO:0000256" key="1">
    <source>
        <dbReference type="SAM" id="Phobius"/>
    </source>
</evidence>
<comment type="caution">
    <text evidence="2">The sequence shown here is derived from an EMBL/GenBank/DDBJ whole genome shotgun (WGS) entry which is preliminary data.</text>
</comment>
<dbReference type="AlphaFoldDB" id="A0A098L9I1"/>
<feature type="transmembrane region" description="Helical" evidence="1">
    <location>
        <begin position="202"/>
        <end position="226"/>
    </location>
</feature>
<dbReference type="EMBL" id="BBLT01000001">
    <property type="protein sequence ID" value="GAL83044.1"/>
    <property type="molecule type" value="Genomic_DNA"/>
</dbReference>
<feature type="transmembrane region" description="Helical" evidence="1">
    <location>
        <begin position="295"/>
        <end position="322"/>
    </location>
</feature>
<keyword evidence="1" id="KW-0472">Membrane</keyword>
<evidence type="ECO:0000313" key="3">
    <source>
        <dbReference type="Proteomes" id="UP000030185"/>
    </source>
</evidence>
<feature type="transmembrane region" description="Helical" evidence="1">
    <location>
        <begin position="328"/>
        <end position="348"/>
    </location>
</feature>
<proteinExistence type="predicted"/>
<feature type="transmembrane region" description="Helical" evidence="1">
    <location>
        <begin position="118"/>
        <end position="137"/>
    </location>
</feature>
<dbReference type="STRING" id="153721.MYP_270"/>
<keyword evidence="1" id="KW-1133">Transmembrane helix</keyword>
<name>A0A098L9I1_9BACT</name>
<sequence length="419" mass="48220">MYQWGIHLILLSVICFFYYKKNRNTVLGGVLLPALLLKLLSGICLGLVFLIFYKGTGDTFVFFEYAVKYSKMISNEPDRFIKFFFKNITDDPFLSSQPRVVAFIKLASLITFISFNNYWIASIYFSLISFLGFFNFASMVASAYPEYKWHIAVSFLFFPSVVFWSSGFIKESIVMPAMLIITGYFFSWIFEKRKIKILHVGITILMCGVVFFIKFYYAAVLIPVLIALGITKYLSRMAEIKTSMQVTVFFTSLLSLFIVVSFLNPYLSINTFLQSIYQNNVATVLLSSHGKMIHFYNLTPTISSFVINFPAALFAGLFRPLIFEAKNVFMITTGLENACLLILSFYVFFNLKRNKRKTDILILTSIVFYIVFLSSLLAFSSPNLGTLARYKIGFLPFFICLLLLYSPFEKIIKRFNKPH</sequence>
<feature type="transmembrane region" description="Helical" evidence="1">
    <location>
        <begin position="30"/>
        <end position="53"/>
    </location>
</feature>
<feature type="transmembrane region" description="Helical" evidence="1">
    <location>
        <begin position="246"/>
        <end position="267"/>
    </location>
</feature>
<feature type="transmembrane region" description="Helical" evidence="1">
    <location>
        <begin position="149"/>
        <end position="167"/>
    </location>
</feature>
<keyword evidence="3" id="KW-1185">Reference proteome</keyword>
<feature type="transmembrane region" description="Helical" evidence="1">
    <location>
        <begin position="173"/>
        <end position="190"/>
    </location>
</feature>
<keyword evidence="1" id="KW-0812">Transmembrane</keyword>
<dbReference type="Proteomes" id="UP000030185">
    <property type="component" value="Unassembled WGS sequence"/>
</dbReference>
<evidence type="ECO:0008006" key="4">
    <source>
        <dbReference type="Google" id="ProtNLM"/>
    </source>
</evidence>
<organism evidence="2 3">
    <name type="scientific">Sporocytophaga myxococcoides</name>
    <dbReference type="NCBI Taxonomy" id="153721"/>
    <lineage>
        <taxon>Bacteria</taxon>
        <taxon>Pseudomonadati</taxon>
        <taxon>Bacteroidota</taxon>
        <taxon>Cytophagia</taxon>
        <taxon>Cytophagales</taxon>
        <taxon>Cytophagaceae</taxon>
        <taxon>Sporocytophaga</taxon>
    </lineage>
</organism>